<dbReference type="GO" id="GO:0006352">
    <property type="term" value="P:DNA-templated transcription initiation"/>
    <property type="evidence" value="ECO:0007669"/>
    <property type="project" value="InterPro"/>
</dbReference>
<keyword evidence="5" id="KW-0804">Transcription</keyword>
<evidence type="ECO:0000313" key="8">
    <source>
        <dbReference type="EMBL" id="ROR93254.1"/>
    </source>
</evidence>
<dbReference type="SUPFAM" id="SSF88946">
    <property type="entry name" value="Sigma2 domain of RNA polymerase sigma factors"/>
    <property type="match status" value="1"/>
</dbReference>
<evidence type="ECO:0000256" key="5">
    <source>
        <dbReference type="ARBA" id="ARBA00023163"/>
    </source>
</evidence>
<keyword evidence="4" id="KW-0238">DNA-binding</keyword>
<dbReference type="PANTHER" id="PTHR43133:SF8">
    <property type="entry name" value="RNA POLYMERASE SIGMA FACTOR HI_1459-RELATED"/>
    <property type="match status" value="1"/>
</dbReference>
<evidence type="ECO:0000256" key="2">
    <source>
        <dbReference type="ARBA" id="ARBA00023015"/>
    </source>
</evidence>
<dbReference type="InterPro" id="IPR036388">
    <property type="entry name" value="WH-like_DNA-bd_sf"/>
</dbReference>
<dbReference type="AlphaFoldDB" id="A0A3N2D189"/>
<protein>
    <submittedName>
        <fullName evidence="8">RNA polymerase sigma-70 factor (ECF subfamily)</fullName>
    </submittedName>
</protein>
<organism evidence="8 9">
    <name type="scientific">Salana multivorans</name>
    <dbReference type="NCBI Taxonomy" id="120377"/>
    <lineage>
        <taxon>Bacteria</taxon>
        <taxon>Bacillati</taxon>
        <taxon>Actinomycetota</taxon>
        <taxon>Actinomycetes</taxon>
        <taxon>Micrococcales</taxon>
        <taxon>Beutenbergiaceae</taxon>
        <taxon>Salana</taxon>
    </lineage>
</organism>
<dbReference type="NCBIfam" id="TIGR02937">
    <property type="entry name" value="sigma70-ECF"/>
    <property type="match status" value="1"/>
</dbReference>
<keyword evidence="9" id="KW-1185">Reference proteome</keyword>
<comment type="caution">
    <text evidence="8">The sequence shown here is derived from an EMBL/GenBank/DDBJ whole genome shotgun (WGS) entry which is preliminary data.</text>
</comment>
<name>A0A3N2D189_9MICO</name>
<feature type="domain" description="RNA polymerase sigma factor 70 region 4 type 2" evidence="7">
    <location>
        <begin position="101"/>
        <end position="151"/>
    </location>
</feature>
<feature type="domain" description="RNA polymerase sigma-70 region 2" evidence="6">
    <location>
        <begin position="9"/>
        <end position="74"/>
    </location>
</feature>
<accession>A0A3N2D189</accession>
<dbReference type="InterPro" id="IPR039425">
    <property type="entry name" value="RNA_pol_sigma-70-like"/>
</dbReference>
<dbReference type="Proteomes" id="UP000275356">
    <property type="component" value="Unassembled WGS sequence"/>
</dbReference>
<sequence length="171" mass="19771">MVPDPFVVFYREHYRLVLTIAQQRLGGLHEAEDVTAEVFRVAWLRYQETGEITLPWVYQTLRNVVGTEYRRRSRAPITGAEEELLALVRDDDGAIDTRVVVRRELAAIDERDRELLYMAFWEDLRPDEIAAILGCRTATVRVRLHRARARLRTRLAAALASLEGEVRDGRP</sequence>
<dbReference type="OrthoDB" id="4184921at2"/>
<dbReference type="InterPro" id="IPR013325">
    <property type="entry name" value="RNA_pol_sigma_r2"/>
</dbReference>
<dbReference type="InterPro" id="IPR013324">
    <property type="entry name" value="RNA_pol_sigma_r3/r4-like"/>
</dbReference>
<evidence type="ECO:0000256" key="1">
    <source>
        <dbReference type="ARBA" id="ARBA00010641"/>
    </source>
</evidence>
<evidence type="ECO:0000256" key="4">
    <source>
        <dbReference type="ARBA" id="ARBA00023125"/>
    </source>
</evidence>
<dbReference type="InterPro" id="IPR013249">
    <property type="entry name" value="RNA_pol_sigma70_r4_t2"/>
</dbReference>
<dbReference type="SUPFAM" id="SSF88659">
    <property type="entry name" value="Sigma3 and sigma4 domains of RNA polymerase sigma factors"/>
    <property type="match status" value="1"/>
</dbReference>
<dbReference type="Pfam" id="PF04542">
    <property type="entry name" value="Sigma70_r2"/>
    <property type="match status" value="1"/>
</dbReference>
<dbReference type="EMBL" id="RKHQ01000002">
    <property type="protein sequence ID" value="ROR93254.1"/>
    <property type="molecule type" value="Genomic_DNA"/>
</dbReference>
<dbReference type="InterPro" id="IPR007627">
    <property type="entry name" value="RNA_pol_sigma70_r2"/>
</dbReference>
<dbReference type="Pfam" id="PF08281">
    <property type="entry name" value="Sigma70_r4_2"/>
    <property type="match status" value="1"/>
</dbReference>
<dbReference type="GO" id="GO:0016987">
    <property type="term" value="F:sigma factor activity"/>
    <property type="evidence" value="ECO:0007669"/>
    <property type="project" value="UniProtKB-KW"/>
</dbReference>
<evidence type="ECO:0000313" key="9">
    <source>
        <dbReference type="Proteomes" id="UP000275356"/>
    </source>
</evidence>
<gene>
    <name evidence="8" type="ORF">EDD28_2662</name>
</gene>
<evidence type="ECO:0000259" key="7">
    <source>
        <dbReference type="Pfam" id="PF08281"/>
    </source>
</evidence>
<reference evidence="8 9" key="1">
    <citation type="submission" date="2018-11" db="EMBL/GenBank/DDBJ databases">
        <title>Sequencing the genomes of 1000 actinobacteria strains.</title>
        <authorList>
            <person name="Klenk H.-P."/>
        </authorList>
    </citation>
    <scope>NUCLEOTIDE SEQUENCE [LARGE SCALE GENOMIC DNA]</scope>
    <source>
        <strain evidence="8 9">DSM 13521</strain>
    </source>
</reference>
<keyword evidence="3" id="KW-0731">Sigma factor</keyword>
<proteinExistence type="inferred from homology"/>
<comment type="similarity">
    <text evidence="1">Belongs to the sigma-70 factor family. ECF subfamily.</text>
</comment>
<dbReference type="Gene3D" id="1.10.1740.10">
    <property type="match status" value="1"/>
</dbReference>
<keyword evidence="2" id="KW-0805">Transcription regulation</keyword>
<evidence type="ECO:0000256" key="3">
    <source>
        <dbReference type="ARBA" id="ARBA00023082"/>
    </source>
</evidence>
<dbReference type="InterPro" id="IPR014284">
    <property type="entry name" value="RNA_pol_sigma-70_dom"/>
</dbReference>
<evidence type="ECO:0000259" key="6">
    <source>
        <dbReference type="Pfam" id="PF04542"/>
    </source>
</evidence>
<dbReference type="GO" id="GO:0003677">
    <property type="term" value="F:DNA binding"/>
    <property type="evidence" value="ECO:0007669"/>
    <property type="project" value="UniProtKB-KW"/>
</dbReference>
<dbReference type="Gene3D" id="1.10.10.10">
    <property type="entry name" value="Winged helix-like DNA-binding domain superfamily/Winged helix DNA-binding domain"/>
    <property type="match status" value="1"/>
</dbReference>
<dbReference type="PANTHER" id="PTHR43133">
    <property type="entry name" value="RNA POLYMERASE ECF-TYPE SIGMA FACTO"/>
    <property type="match status" value="1"/>
</dbReference>